<proteinExistence type="predicted"/>
<evidence type="ECO:0000313" key="2">
    <source>
        <dbReference type="Proteomes" id="UP000297871"/>
    </source>
</evidence>
<dbReference type="AlphaFoldDB" id="A0A4R9J7C7"/>
<accession>A0A4R9J7C7</accession>
<dbReference type="OrthoDB" id="9828702at2"/>
<dbReference type="Proteomes" id="UP000297871">
    <property type="component" value="Unassembled WGS sequence"/>
</dbReference>
<reference evidence="1" key="1">
    <citation type="journal article" date="2019" name="PLoS Negl. Trop. Dis.">
        <title>Revisiting the worldwide diversity of Leptospira species in the environment.</title>
        <authorList>
            <person name="Vincent A.T."/>
            <person name="Schiettekatte O."/>
            <person name="Bourhy P."/>
            <person name="Veyrier F.J."/>
            <person name="Picardeau M."/>
        </authorList>
    </citation>
    <scope>NUCLEOTIDE SEQUENCE [LARGE SCALE GENOMIC DNA]</scope>
    <source>
        <strain evidence="1">201800265</strain>
    </source>
</reference>
<evidence type="ECO:0000313" key="1">
    <source>
        <dbReference type="EMBL" id="TGL33742.1"/>
    </source>
</evidence>
<dbReference type="EMBL" id="RQFY01000004">
    <property type="protein sequence ID" value="TGL33742.1"/>
    <property type="molecule type" value="Genomic_DNA"/>
</dbReference>
<keyword evidence="2" id="KW-1185">Reference proteome</keyword>
<sequence>MRNGESSPIAKSQNPFFFLIVIILNISKNFYNESFISYFLLTNPEEFKYLRTPIKSVISEFDKPNLLFTTGESKEFVAKIENGIYHFQSFDGKSRHIKSLFTIPYEGDFEIEASVLGRKDKPQFYVGIALVDLNDGEDFIESTVNLNGSFSIDNQEKWILRYSDRKNKNDKFQIITIRKIGSDLFFFLDGSFRYKHTIGKVKNFKVAISTGDSDRGSIEYFKIIRY</sequence>
<protein>
    <submittedName>
        <fullName evidence="1">Uncharacterized protein</fullName>
    </submittedName>
</protein>
<name>A0A4R9J7C7_9LEPT</name>
<gene>
    <name evidence="1" type="ORF">EHQ52_04185</name>
</gene>
<comment type="caution">
    <text evidence="1">The sequence shown here is derived from an EMBL/GenBank/DDBJ whole genome shotgun (WGS) entry which is preliminary data.</text>
</comment>
<dbReference type="RefSeq" id="WP_135614028.1">
    <property type="nucleotide sequence ID" value="NZ_RQFY01000004.1"/>
</dbReference>
<organism evidence="1 2">
    <name type="scientific">Leptospira koniambonensis</name>
    <dbReference type="NCBI Taxonomy" id="2484950"/>
    <lineage>
        <taxon>Bacteria</taxon>
        <taxon>Pseudomonadati</taxon>
        <taxon>Spirochaetota</taxon>
        <taxon>Spirochaetia</taxon>
        <taxon>Leptospirales</taxon>
        <taxon>Leptospiraceae</taxon>
        <taxon>Leptospira</taxon>
    </lineage>
</organism>